<accession>A0A195B572</accession>
<dbReference type="AlphaFoldDB" id="A0A195B572"/>
<reference evidence="1 2" key="1">
    <citation type="submission" date="2015-09" db="EMBL/GenBank/DDBJ databases">
        <title>Atta colombica WGS genome.</title>
        <authorList>
            <person name="Nygaard S."/>
            <person name="Hu H."/>
            <person name="Boomsma J."/>
            <person name="Zhang G."/>
        </authorList>
    </citation>
    <scope>NUCLEOTIDE SEQUENCE [LARGE SCALE GENOMIC DNA]</scope>
    <source>
        <strain evidence="1">Treedump-2</strain>
        <tissue evidence="1">Whole body</tissue>
    </source>
</reference>
<sequence>MVHDSIIFKYSHDQAFRLTVWEDGDHLVLSSQSMMISTQPGSARPVGLCQKFPWHETRKNVMWENNRLFQHHYFFDDKSFFDDESLQIHKH</sequence>
<proteinExistence type="predicted"/>
<evidence type="ECO:0000313" key="1">
    <source>
        <dbReference type="EMBL" id="KYM79417.1"/>
    </source>
</evidence>
<dbReference type="Proteomes" id="UP000078540">
    <property type="component" value="Unassembled WGS sequence"/>
</dbReference>
<name>A0A195B572_9HYME</name>
<gene>
    <name evidence="1" type="ORF">ALC53_10148</name>
</gene>
<organism evidence="1 2">
    <name type="scientific">Atta colombica</name>
    <dbReference type="NCBI Taxonomy" id="520822"/>
    <lineage>
        <taxon>Eukaryota</taxon>
        <taxon>Metazoa</taxon>
        <taxon>Ecdysozoa</taxon>
        <taxon>Arthropoda</taxon>
        <taxon>Hexapoda</taxon>
        <taxon>Insecta</taxon>
        <taxon>Pterygota</taxon>
        <taxon>Neoptera</taxon>
        <taxon>Endopterygota</taxon>
        <taxon>Hymenoptera</taxon>
        <taxon>Apocrita</taxon>
        <taxon>Aculeata</taxon>
        <taxon>Formicoidea</taxon>
        <taxon>Formicidae</taxon>
        <taxon>Myrmicinae</taxon>
        <taxon>Atta</taxon>
    </lineage>
</organism>
<protein>
    <submittedName>
        <fullName evidence="1">Uncharacterized protein</fullName>
    </submittedName>
</protein>
<keyword evidence="2" id="KW-1185">Reference proteome</keyword>
<evidence type="ECO:0000313" key="2">
    <source>
        <dbReference type="Proteomes" id="UP000078540"/>
    </source>
</evidence>
<dbReference type="EMBL" id="KQ976603">
    <property type="protein sequence ID" value="KYM79417.1"/>
    <property type="molecule type" value="Genomic_DNA"/>
</dbReference>